<evidence type="ECO:0000313" key="2">
    <source>
        <dbReference type="Proteomes" id="UP001604336"/>
    </source>
</evidence>
<dbReference type="Proteomes" id="UP001604336">
    <property type="component" value="Unassembled WGS sequence"/>
</dbReference>
<sequence length="106" mass="11849">MNPHLSWPAVTLLVNASRNSRYLHSNPSALTAILTSVCFTVPATMVTNSNEQVEHKQDGGYCCSLVAAFSLRYHWLRHQCPLALAKETKMALVELAQGVGYVFWER</sequence>
<reference evidence="2" key="1">
    <citation type="submission" date="2024-07" db="EMBL/GenBank/DDBJ databases">
        <title>Two chromosome-level genome assemblies of Korean endemic species Abeliophyllum distichum and Forsythia ovata (Oleaceae).</title>
        <authorList>
            <person name="Jang H."/>
        </authorList>
    </citation>
    <scope>NUCLEOTIDE SEQUENCE [LARGE SCALE GENOMIC DNA]</scope>
</reference>
<gene>
    <name evidence="1" type="ORF">Adt_41078</name>
</gene>
<protein>
    <submittedName>
        <fullName evidence="1">Protein SCARECROW-like</fullName>
    </submittedName>
</protein>
<organism evidence="1 2">
    <name type="scientific">Abeliophyllum distichum</name>
    <dbReference type="NCBI Taxonomy" id="126358"/>
    <lineage>
        <taxon>Eukaryota</taxon>
        <taxon>Viridiplantae</taxon>
        <taxon>Streptophyta</taxon>
        <taxon>Embryophyta</taxon>
        <taxon>Tracheophyta</taxon>
        <taxon>Spermatophyta</taxon>
        <taxon>Magnoliopsida</taxon>
        <taxon>eudicotyledons</taxon>
        <taxon>Gunneridae</taxon>
        <taxon>Pentapetalae</taxon>
        <taxon>asterids</taxon>
        <taxon>lamiids</taxon>
        <taxon>Lamiales</taxon>
        <taxon>Oleaceae</taxon>
        <taxon>Forsythieae</taxon>
        <taxon>Abeliophyllum</taxon>
    </lineage>
</organism>
<keyword evidence="2" id="KW-1185">Reference proteome</keyword>
<comment type="caution">
    <text evidence="1">The sequence shown here is derived from an EMBL/GenBank/DDBJ whole genome shotgun (WGS) entry which is preliminary data.</text>
</comment>
<accession>A0ABD1PMT9</accession>
<proteinExistence type="predicted"/>
<dbReference type="AlphaFoldDB" id="A0ABD1PMT9"/>
<dbReference type="EMBL" id="JBFOLK010000013">
    <property type="protein sequence ID" value="KAL2465227.1"/>
    <property type="molecule type" value="Genomic_DNA"/>
</dbReference>
<name>A0ABD1PMT9_9LAMI</name>
<evidence type="ECO:0000313" key="1">
    <source>
        <dbReference type="EMBL" id="KAL2465227.1"/>
    </source>
</evidence>